<evidence type="ECO:0000313" key="6">
    <source>
        <dbReference type="Proteomes" id="UP000654075"/>
    </source>
</evidence>
<dbReference type="CDD" id="cd00051">
    <property type="entry name" value="EFh"/>
    <property type="match status" value="1"/>
</dbReference>
<dbReference type="InterPro" id="IPR002048">
    <property type="entry name" value="EF_hand_dom"/>
</dbReference>
<protein>
    <recommendedName>
        <fullName evidence="4">EF-hand domain-containing protein</fullName>
    </recommendedName>
</protein>
<dbReference type="PANTHER" id="PTHR24111">
    <property type="entry name" value="LEUCINE-RICH REPEAT-CONTAINING PROTEIN 34"/>
    <property type="match status" value="1"/>
</dbReference>
<keyword evidence="2" id="KW-0106">Calcium</keyword>
<dbReference type="SMART" id="SM00054">
    <property type="entry name" value="EFh"/>
    <property type="match status" value="2"/>
</dbReference>
<dbReference type="InterPro" id="IPR052201">
    <property type="entry name" value="LRR-containing_regulator"/>
</dbReference>
<evidence type="ECO:0000259" key="4">
    <source>
        <dbReference type="PROSITE" id="PS50222"/>
    </source>
</evidence>
<dbReference type="EMBL" id="CAJNNV010012091">
    <property type="protein sequence ID" value="CAE8600378.1"/>
    <property type="molecule type" value="Genomic_DNA"/>
</dbReference>
<accession>A0A813EE41</accession>
<gene>
    <name evidence="5" type="ORF">PGLA1383_LOCUS18708</name>
</gene>
<evidence type="ECO:0000256" key="1">
    <source>
        <dbReference type="ARBA" id="ARBA00022737"/>
    </source>
</evidence>
<dbReference type="OMA" id="RNERYEG"/>
<feature type="non-terminal residue" evidence="5">
    <location>
        <position position="1376"/>
    </location>
</feature>
<feature type="compositionally biased region" description="Polar residues" evidence="3">
    <location>
        <begin position="1"/>
        <end position="11"/>
    </location>
</feature>
<proteinExistence type="predicted"/>
<dbReference type="Proteomes" id="UP000654075">
    <property type="component" value="Unassembled WGS sequence"/>
</dbReference>
<dbReference type="InterPro" id="IPR032675">
    <property type="entry name" value="LRR_dom_sf"/>
</dbReference>
<dbReference type="SUPFAM" id="SSF52047">
    <property type="entry name" value="RNI-like"/>
    <property type="match status" value="1"/>
</dbReference>
<feature type="domain" description="EF-hand" evidence="4">
    <location>
        <begin position="1237"/>
        <end position="1273"/>
    </location>
</feature>
<sequence length="1376" mass="153310">MAQSTSKSSDAQGMAGTAHFRPKPSNSLKGKQRGDDDTCTAGKFHFVTLQYLQPDIDSPKGKIGTPEENLYLGLNSEVVQNFWADKDDDDEGSKEASNSKLQIFRSVVNQIVKHRSRAVGLRMSVDSWRHDEEWGAGDHPTLSNKEGHANRRQKQVREFWCKYRSNCTRQEMPLGQILPAVDGEAALLSTACQFWRKAASAARMPPSEPLGFLPPLRAVAPEAPVLGRKPLSVKWEARAMQESHRVGKTRWPLAEKFREPEPISNRAALPAIFDGRGRPGSKSTPALGSVLSPKELRSVGECFSPSKKGFNFGAGNRGAGLNSSSLPNLHGASVSCGSRTSKNLKAAALDCTPSSSESGKLPPLLATTFMEGWKKNEPKPSKEKSTSMSRYMTACQHSGILPTPLEFLTGSSLLNAENYALVDSDLLAVAAMLRMSEVHEVDLTGNTLLTDKAFVPFLAKLHRKPASVTLQRLSLRRCSHAGQGAIEQIVSLLSEPTGVTQLRHLDLSGVPISMRFHLSISKAVGEHPSLESLSLAETGMGSNPNARQCLDYILNSTSLKALDLGWNCFGELLFLLIGTRLADSNVNLASLSVANCSATSHKQVALPKGAGTHCPAGKPANIMFEHLSQDCALTRLDVSLNSLDLTSALVLEDALTTHPGLTELDVSNNPLGFFGARSIIRLFANPKSRLKKLYCVDSLGKTDVACSEQVFRMSSPEGVFDLDMTRPYHRSLFRMCLKVCVKTEGLKVASALNNFSCTTSYSLPAKPGIECGREAWPVPSEGQVKFTLSTTAASKCDPLKEESRADIEYMLDQHVEGTRMKVGFNKIVPVMALFQQHAGKEEDQKLLLDVLAKDFWLEYLHVEQLCGEKSLRLECVSRLCHCVAGGRMSRHLCTLLLPRKSDFLRCREKLANWMEFTPCNPTTHYKLDLGNAGDFHVADCLRILDRWETASVRRRGLPDTSRRGNYSQIRNERWEHRAIECISVADWDMPETGILELDYVGGLRPNPGATPIRDCHFRAIINYLLDSRCSPGQQRAALRQVGTSLWLSSLQLRELLGCVYDKEVRLQLFAVFLFRLTDVWNLKVCRARFTSQEYKILAHRLGAVNLFPYIQPEQTKFNYKFHVNDQRIAASIFCLLCEKEKGQLQEPIYIKEDGTHDILPNGVPRSWSSMDGCPKGGSFSAIYITAPETRSLAARRDFLETYGRWKISPRLKVEDVLWWSTLSETPDDVIRFLEVIAKQHTLEEAFRVIDGKGGNGVISFKEFAEFMETLHCKRLEGPEKRKRWAAIFRYLDPTQEGTISIQEWSILETVSRELDKQTDELNIFLKHRFGGHKQAWAVLDENSDGEMTQDEWDIGLAKAGYMGASRELFFCLDQND</sequence>
<feature type="region of interest" description="Disordered" evidence="3">
    <location>
        <begin position="1"/>
        <end position="36"/>
    </location>
</feature>
<name>A0A813EE41_POLGL</name>
<dbReference type="PANTHER" id="PTHR24111:SF0">
    <property type="entry name" value="LEUCINE-RICH REPEAT-CONTAINING PROTEIN"/>
    <property type="match status" value="1"/>
</dbReference>
<keyword evidence="1" id="KW-0677">Repeat</keyword>
<keyword evidence="6" id="KW-1185">Reference proteome</keyword>
<dbReference type="GO" id="GO:0005509">
    <property type="term" value="F:calcium ion binding"/>
    <property type="evidence" value="ECO:0007669"/>
    <property type="project" value="InterPro"/>
</dbReference>
<dbReference type="Gene3D" id="3.80.10.10">
    <property type="entry name" value="Ribonuclease Inhibitor"/>
    <property type="match status" value="2"/>
</dbReference>
<comment type="caution">
    <text evidence="5">The sequence shown here is derived from an EMBL/GenBank/DDBJ whole genome shotgun (WGS) entry which is preliminary data.</text>
</comment>
<dbReference type="SUPFAM" id="SSF47473">
    <property type="entry name" value="EF-hand"/>
    <property type="match status" value="1"/>
</dbReference>
<dbReference type="InterPro" id="IPR011992">
    <property type="entry name" value="EF-hand-dom_pair"/>
</dbReference>
<organism evidence="5 6">
    <name type="scientific">Polarella glacialis</name>
    <name type="common">Dinoflagellate</name>
    <dbReference type="NCBI Taxonomy" id="89957"/>
    <lineage>
        <taxon>Eukaryota</taxon>
        <taxon>Sar</taxon>
        <taxon>Alveolata</taxon>
        <taxon>Dinophyceae</taxon>
        <taxon>Suessiales</taxon>
        <taxon>Suessiaceae</taxon>
        <taxon>Polarella</taxon>
    </lineage>
</organism>
<evidence type="ECO:0000313" key="5">
    <source>
        <dbReference type="EMBL" id="CAE8600378.1"/>
    </source>
</evidence>
<evidence type="ECO:0000256" key="2">
    <source>
        <dbReference type="ARBA" id="ARBA00022837"/>
    </source>
</evidence>
<dbReference type="PROSITE" id="PS50222">
    <property type="entry name" value="EF_HAND_2"/>
    <property type="match status" value="1"/>
</dbReference>
<dbReference type="InterPro" id="IPR018247">
    <property type="entry name" value="EF_Hand_1_Ca_BS"/>
</dbReference>
<reference evidence="5" key="1">
    <citation type="submission" date="2021-02" db="EMBL/GenBank/DDBJ databases">
        <authorList>
            <person name="Dougan E. K."/>
            <person name="Rhodes N."/>
            <person name="Thang M."/>
            <person name="Chan C."/>
        </authorList>
    </citation>
    <scope>NUCLEOTIDE SEQUENCE</scope>
</reference>
<dbReference type="OrthoDB" id="436708at2759"/>
<dbReference type="PROSITE" id="PS00018">
    <property type="entry name" value="EF_HAND_1"/>
    <property type="match status" value="1"/>
</dbReference>
<evidence type="ECO:0000256" key="3">
    <source>
        <dbReference type="SAM" id="MobiDB-lite"/>
    </source>
</evidence>
<dbReference type="Gene3D" id="1.10.238.10">
    <property type="entry name" value="EF-hand"/>
    <property type="match status" value="1"/>
</dbReference>